<comment type="similarity">
    <text evidence="2 8">Belongs to the Casparian strip membrane proteins (CASP) family.</text>
</comment>
<sequence length="181" mass="20102">MSTIESKFQTNPPLKIQKVFLGAQICLRILVTASTLAATWIIITSKQSTQIIGMTFDVRYSYSTAFKFFALANAIVCVFSVLSLILVLLLRHQCSNPANYFFLFLHDLFMVSLVLAGCAAATAIGYVGRYGNSHSGWSPICDHFGNFCKRVTNSVIFSYLAVLFLLMLTIMSVSKSRQIMV</sequence>
<keyword evidence="5 8" id="KW-0812">Transmembrane</keyword>
<keyword evidence="7 8" id="KW-0472">Membrane</keyword>
<dbReference type="OrthoDB" id="1904499at2759"/>
<feature type="transmembrane region" description="Helical" evidence="8">
    <location>
        <begin position="102"/>
        <end position="127"/>
    </location>
</feature>
<evidence type="ECO:0000256" key="5">
    <source>
        <dbReference type="ARBA" id="ARBA00022692"/>
    </source>
</evidence>
<evidence type="ECO:0000256" key="7">
    <source>
        <dbReference type="ARBA" id="ARBA00023136"/>
    </source>
</evidence>
<feature type="transmembrane region" description="Helical" evidence="8">
    <location>
        <begin position="156"/>
        <end position="174"/>
    </location>
</feature>
<evidence type="ECO:0000256" key="8">
    <source>
        <dbReference type="RuleBase" id="RU361233"/>
    </source>
</evidence>
<proteinExistence type="inferred from homology"/>
<dbReference type="InterPro" id="IPR044173">
    <property type="entry name" value="CASPL"/>
</dbReference>
<feature type="transmembrane region" description="Helical" evidence="8">
    <location>
        <begin position="68"/>
        <end position="90"/>
    </location>
</feature>
<dbReference type="PANTHER" id="PTHR36488:SF8">
    <property type="entry name" value="CASP-LIKE PROTEIN 1U1"/>
    <property type="match status" value="1"/>
</dbReference>
<dbReference type="EMBL" id="VOIH02000009">
    <property type="protein sequence ID" value="KAF3438513.1"/>
    <property type="molecule type" value="Genomic_DNA"/>
</dbReference>
<keyword evidence="4 8" id="KW-1003">Cell membrane</keyword>
<dbReference type="InterPro" id="IPR006702">
    <property type="entry name" value="CASP_dom"/>
</dbReference>
<accession>A0A8K0E1Z6</accession>
<evidence type="ECO:0000313" key="10">
    <source>
        <dbReference type="EMBL" id="KAF3438513.1"/>
    </source>
</evidence>
<evidence type="ECO:0000256" key="1">
    <source>
        <dbReference type="ARBA" id="ARBA00004651"/>
    </source>
</evidence>
<feature type="transmembrane region" description="Helical" evidence="8">
    <location>
        <begin position="20"/>
        <end position="43"/>
    </location>
</feature>
<dbReference type="InterPro" id="IPR006459">
    <property type="entry name" value="CASP/CASPL"/>
</dbReference>
<comment type="subcellular location">
    <subcellularLocation>
        <location evidence="1 8">Cell membrane</location>
        <topology evidence="1 8">Multi-pass membrane protein</topology>
    </subcellularLocation>
</comment>
<protein>
    <recommendedName>
        <fullName evidence="8">CASP-like protein</fullName>
    </recommendedName>
</protein>
<evidence type="ECO:0000313" key="11">
    <source>
        <dbReference type="Proteomes" id="UP000796880"/>
    </source>
</evidence>
<evidence type="ECO:0000256" key="6">
    <source>
        <dbReference type="ARBA" id="ARBA00022989"/>
    </source>
</evidence>
<evidence type="ECO:0000256" key="4">
    <source>
        <dbReference type="ARBA" id="ARBA00022475"/>
    </source>
</evidence>
<evidence type="ECO:0000256" key="2">
    <source>
        <dbReference type="ARBA" id="ARBA00007651"/>
    </source>
</evidence>
<comment type="caution">
    <text evidence="10">The sequence shown here is derived from an EMBL/GenBank/DDBJ whole genome shotgun (WGS) entry which is preliminary data.</text>
</comment>
<dbReference type="Pfam" id="PF04535">
    <property type="entry name" value="CASP_dom"/>
    <property type="match status" value="1"/>
</dbReference>
<keyword evidence="11" id="KW-1185">Reference proteome</keyword>
<evidence type="ECO:0000259" key="9">
    <source>
        <dbReference type="Pfam" id="PF04535"/>
    </source>
</evidence>
<gene>
    <name evidence="10" type="ORF">FNV43_RR21275</name>
</gene>
<dbReference type="PANTHER" id="PTHR36488">
    <property type="entry name" value="CASP-LIKE PROTEIN 1U1"/>
    <property type="match status" value="1"/>
</dbReference>
<keyword evidence="6 8" id="KW-1133">Transmembrane helix</keyword>
<reference evidence="10" key="1">
    <citation type="submission" date="2020-03" db="EMBL/GenBank/DDBJ databases">
        <title>A high-quality chromosome-level genome assembly of a woody plant with both climbing and erect habits, Rhamnella rubrinervis.</title>
        <authorList>
            <person name="Lu Z."/>
            <person name="Yang Y."/>
            <person name="Zhu X."/>
            <person name="Sun Y."/>
        </authorList>
    </citation>
    <scope>NUCLEOTIDE SEQUENCE</scope>
    <source>
        <strain evidence="10">BYM</strain>
        <tissue evidence="10">Leaf</tissue>
    </source>
</reference>
<dbReference type="AlphaFoldDB" id="A0A8K0E1Z6"/>
<organism evidence="10 11">
    <name type="scientific">Rhamnella rubrinervis</name>
    <dbReference type="NCBI Taxonomy" id="2594499"/>
    <lineage>
        <taxon>Eukaryota</taxon>
        <taxon>Viridiplantae</taxon>
        <taxon>Streptophyta</taxon>
        <taxon>Embryophyta</taxon>
        <taxon>Tracheophyta</taxon>
        <taxon>Spermatophyta</taxon>
        <taxon>Magnoliopsida</taxon>
        <taxon>eudicotyledons</taxon>
        <taxon>Gunneridae</taxon>
        <taxon>Pentapetalae</taxon>
        <taxon>rosids</taxon>
        <taxon>fabids</taxon>
        <taxon>Rosales</taxon>
        <taxon>Rhamnaceae</taxon>
        <taxon>rhamnoid group</taxon>
        <taxon>Rhamneae</taxon>
        <taxon>Rhamnella</taxon>
    </lineage>
</organism>
<dbReference type="NCBIfam" id="TIGR01569">
    <property type="entry name" value="A_tha_TIGR01569"/>
    <property type="match status" value="1"/>
</dbReference>
<dbReference type="GO" id="GO:0005886">
    <property type="term" value="C:plasma membrane"/>
    <property type="evidence" value="ECO:0007669"/>
    <property type="project" value="UniProtKB-SubCell"/>
</dbReference>
<feature type="domain" description="Casparian strip membrane protein" evidence="9">
    <location>
        <begin position="22"/>
        <end position="164"/>
    </location>
</feature>
<name>A0A8K0E1Z6_9ROSA</name>
<comment type="subunit">
    <text evidence="3 8">Homodimer and heterodimers.</text>
</comment>
<dbReference type="Proteomes" id="UP000796880">
    <property type="component" value="Unassembled WGS sequence"/>
</dbReference>
<evidence type="ECO:0000256" key="3">
    <source>
        <dbReference type="ARBA" id="ARBA00011489"/>
    </source>
</evidence>